<dbReference type="EMBL" id="UINC01001505">
    <property type="protein sequence ID" value="SUZ82376.1"/>
    <property type="molecule type" value="Genomic_DNA"/>
</dbReference>
<dbReference type="AlphaFoldDB" id="A0A381QSM4"/>
<feature type="non-terminal residue" evidence="1">
    <location>
        <position position="1"/>
    </location>
</feature>
<organism evidence="1">
    <name type="scientific">marine metagenome</name>
    <dbReference type="NCBI Taxonomy" id="408172"/>
    <lineage>
        <taxon>unclassified sequences</taxon>
        <taxon>metagenomes</taxon>
        <taxon>ecological metagenomes</taxon>
    </lineage>
</organism>
<reference evidence="1" key="1">
    <citation type="submission" date="2018-05" db="EMBL/GenBank/DDBJ databases">
        <authorList>
            <person name="Lanie J.A."/>
            <person name="Ng W.-L."/>
            <person name="Kazmierczak K.M."/>
            <person name="Andrzejewski T.M."/>
            <person name="Davidsen T.M."/>
            <person name="Wayne K.J."/>
            <person name="Tettelin H."/>
            <person name="Glass J.I."/>
            <person name="Rusch D."/>
            <person name="Podicherti R."/>
            <person name="Tsui H.-C.T."/>
            <person name="Winkler M.E."/>
        </authorList>
    </citation>
    <scope>NUCLEOTIDE SEQUENCE</scope>
</reference>
<gene>
    <name evidence="1" type="ORF">METZ01_LOCUS35230</name>
</gene>
<accession>A0A381QSM4</accession>
<sequence>VEKKLISKKKPFYPISKELTKFLTKHDRWVNIDLSYDDLLRFSDSIIVYDKNDNDTLWVRTFYSESDRKEIDHNLKIIYTILHSDGNRSSIPYLNIDSIDYCTFGNSKPFRIKIRNIINDNFVYFYVKKTDASRVYGLEFEHMLSPHNLNFLVNDKALIEEHIAGIPGDIFIKDLLPKCSEIEKSQIAKEYVKFNERCMIRLLGDMRAYNYVVIPIHDFDQVIYKIRAIDFDQQCFEGKFSVYRPQFFKENHKIMELVKKKLKHDAIVQYKIEERSTVSRRLIISENRMDSLIKIMKKDRLSPNKNLETLKNEIFLFTKDDAFKKSKSMGDLMEATFNYTRNNYEKVNLSELL</sequence>
<evidence type="ECO:0000313" key="1">
    <source>
        <dbReference type="EMBL" id="SUZ82376.1"/>
    </source>
</evidence>
<proteinExistence type="predicted"/>
<protein>
    <submittedName>
        <fullName evidence="1">Uncharacterized protein</fullName>
    </submittedName>
</protein>
<name>A0A381QSM4_9ZZZZ</name>